<comment type="catalytic activity">
    <reaction evidence="1 18">
        <text>a 1,2-diacyl-sn-glycero-3-phosphate + CTP + H(+) = a CDP-1,2-diacyl-sn-glycerol + diphosphate</text>
        <dbReference type="Rhea" id="RHEA:16229"/>
        <dbReference type="ChEBI" id="CHEBI:15378"/>
        <dbReference type="ChEBI" id="CHEBI:33019"/>
        <dbReference type="ChEBI" id="CHEBI:37563"/>
        <dbReference type="ChEBI" id="CHEBI:58332"/>
        <dbReference type="ChEBI" id="CHEBI:58608"/>
        <dbReference type="EC" id="2.7.7.41"/>
    </reaction>
</comment>
<dbReference type="InterPro" id="IPR000374">
    <property type="entry name" value="PC_trans"/>
</dbReference>
<proteinExistence type="inferred from homology"/>
<feature type="transmembrane region" description="Helical" evidence="19">
    <location>
        <begin position="219"/>
        <end position="239"/>
    </location>
</feature>
<evidence type="ECO:0000256" key="10">
    <source>
        <dbReference type="ARBA" id="ARBA00022679"/>
    </source>
</evidence>
<dbReference type="GO" id="GO:0004605">
    <property type="term" value="F:phosphatidate cytidylyltransferase activity"/>
    <property type="evidence" value="ECO:0007669"/>
    <property type="project" value="UniProtKB-EC"/>
</dbReference>
<dbReference type="GO" id="GO:0005886">
    <property type="term" value="C:plasma membrane"/>
    <property type="evidence" value="ECO:0007669"/>
    <property type="project" value="UniProtKB-SubCell"/>
</dbReference>
<comment type="pathway">
    <text evidence="4">Lipid metabolism.</text>
</comment>
<dbReference type="EC" id="2.7.7.41" evidence="6 18"/>
<evidence type="ECO:0000256" key="8">
    <source>
        <dbReference type="ARBA" id="ARBA00022475"/>
    </source>
</evidence>
<dbReference type="UniPathway" id="UPA00557">
    <property type="reaction ID" value="UER00614"/>
</dbReference>
<evidence type="ECO:0000256" key="15">
    <source>
        <dbReference type="ARBA" id="ARBA00023136"/>
    </source>
</evidence>
<keyword evidence="8" id="KW-1003">Cell membrane</keyword>
<keyword evidence="15 19" id="KW-0472">Membrane</keyword>
<keyword evidence="9" id="KW-0444">Lipid biosynthesis</keyword>
<dbReference type="EMBL" id="DTGR01000212">
    <property type="protein sequence ID" value="HHS30719.1"/>
    <property type="molecule type" value="Genomic_DNA"/>
</dbReference>
<evidence type="ECO:0000256" key="3">
    <source>
        <dbReference type="ARBA" id="ARBA00005119"/>
    </source>
</evidence>
<organism evidence="20">
    <name type="scientific">Desulfobacca acetoxidans</name>
    <dbReference type="NCBI Taxonomy" id="60893"/>
    <lineage>
        <taxon>Bacteria</taxon>
        <taxon>Pseudomonadati</taxon>
        <taxon>Thermodesulfobacteriota</taxon>
        <taxon>Desulfobaccia</taxon>
        <taxon>Desulfobaccales</taxon>
        <taxon>Desulfobaccaceae</taxon>
        <taxon>Desulfobacca</taxon>
    </lineage>
</organism>
<keyword evidence="17" id="KW-1208">Phospholipid metabolism</keyword>
<evidence type="ECO:0000256" key="13">
    <source>
        <dbReference type="ARBA" id="ARBA00022989"/>
    </source>
</evidence>
<keyword evidence="10 18" id="KW-0808">Transferase</keyword>
<evidence type="ECO:0000256" key="7">
    <source>
        <dbReference type="ARBA" id="ARBA00019373"/>
    </source>
</evidence>
<keyword evidence="12 18" id="KW-0548">Nucleotidyltransferase</keyword>
<comment type="similarity">
    <text evidence="5 18">Belongs to the CDS family.</text>
</comment>
<evidence type="ECO:0000256" key="1">
    <source>
        <dbReference type="ARBA" id="ARBA00001698"/>
    </source>
</evidence>
<feature type="transmembrane region" description="Helical" evidence="19">
    <location>
        <begin position="21"/>
        <end position="37"/>
    </location>
</feature>
<comment type="pathway">
    <text evidence="3 18">Phospholipid metabolism; CDP-diacylglycerol biosynthesis; CDP-diacylglycerol from sn-glycerol 3-phosphate: step 3/3.</text>
</comment>
<evidence type="ECO:0000256" key="5">
    <source>
        <dbReference type="ARBA" id="ARBA00010185"/>
    </source>
</evidence>
<protein>
    <recommendedName>
        <fullName evidence="7 18">Phosphatidate cytidylyltransferase</fullName>
        <ecNumber evidence="6 18">2.7.7.41</ecNumber>
    </recommendedName>
</protein>
<evidence type="ECO:0000313" key="20">
    <source>
        <dbReference type="EMBL" id="HHS30719.1"/>
    </source>
</evidence>
<evidence type="ECO:0000256" key="19">
    <source>
        <dbReference type="SAM" id="Phobius"/>
    </source>
</evidence>
<evidence type="ECO:0000256" key="16">
    <source>
        <dbReference type="ARBA" id="ARBA00023209"/>
    </source>
</evidence>
<keyword evidence="16" id="KW-0594">Phospholipid biosynthesis</keyword>
<dbReference type="PANTHER" id="PTHR46382">
    <property type="entry name" value="PHOSPHATIDATE CYTIDYLYLTRANSFERASE"/>
    <property type="match status" value="1"/>
</dbReference>
<feature type="transmembrane region" description="Helical" evidence="19">
    <location>
        <begin position="154"/>
        <end position="172"/>
    </location>
</feature>
<keyword evidence="11 18" id="KW-0812">Transmembrane</keyword>
<feature type="transmembrane region" description="Helical" evidence="19">
    <location>
        <begin position="192"/>
        <end position="213"/>
    </location>
</feature>
<name>A0A7V6DQY8_9BACT</name>
<dbReference type="GO" id="GO:0016024">
    <property type="term" value="P:CDP-diacylglycerol biosynthetic process"/>
    <property type="evidence" value="ECO:0007669"/>
    <property type="project" value="UniProtKB-UniPathway"/>
</dbReference>
<reference evidence="20" key="1">
    <citation type="journal article" date="2020" name="mSystems">
        <title>Genome- and Community-Level Interaction Insights into Carbon Utilization and Element Cycling Functions of Hydrothermarchaeota in Hydrothermal Sediment.</title>
        <authorList>
            <person name="Zhou Z."/>
            <person name="Liu Y."/>
            <person name="Xu W."/>
            <person name="Pan J."/>
            <person name="Luo Z.H."/>
            <person name="Li M."/>
        </authorList>
    </citation>
    <scope>NUCLEOTIDE SEQUENCE [LARGE SCALE GENOMIC DNA]</scope>
    <source>
        <strain evidence="20">SpSt-767</strain>
    </source>
</reference>
<evidence type="ECO:0000256" key="14">
    <source>
        <dbReference type="ARBA" id="ARBA00023098"/>
    </source>
</evidence>
<evidence type="ECO:0000256" key="12">
    <source>
        <dbReference type="ARBA" id="ARBA00022695"/>
    </source>
</evidence>
<comment type="subcellular location">
    <subcellularLocation>
        <location evidence="2">Cell membrane</location>
        <topology evidence="2">Multi-pass membrane protein</topology>
    </subcellularLocation>
</comment>
<evidence type="ECO:0000256" key="17">
    <source>
        <dbReference type="ARBA" id="ARBA00023264"/>
    </source>
</evidence>
<keyword evidence="14" id="KW-0443">Lipid metabolism</keyword>
<feature type="transmembrane region" description="Helical" evidence="19">
    <location>
        <begin position="126"/>
        <end position="148"/>
    </location>
</feature>
<keyword evidence="13 19" id="KW-1133">Transmembrane helix</keyword>
<evidence type="ECO:0000256" key="6">
    <source>
        <dbReference type="ARBA" id="ARBA00012487"/>
    </source>
</evidence>
<feature type="transmembrane region" description="Helical" evidence="19">
    <location>
        <begin position="74"/>
        <end position="90"/>
    </location>
</feature>
<evidence type="ECO:0000256" key="2">
    <source>
        <dbReference type="ARBA" id="ARBA00004651"/>
    </source>
</evidence>
<evidence type="ECO:0000256" key="11">
    <source>
        <dbReference type="ARBA" id="ARBA00022692"/>
    </source>
</evidence>
<dbReference type="Pfam" id="PF01148">
    <property type="entry name" value="CTP_transf_1"/>
    <property type="match status" value="1"/>
</dbReference>
<dbReference type="PROSITE" id="PS01315">
    <property type="entry name" value="CDS"/>
    <property type="match status" value="1"/>
</dbReference>
<evidence type="ECO:0000256" key="9">
    <source>
        <dbReference type="ARBA" id="ARBA00022516"/>
    </source>
</evidence>
<feature type="transmembrane region" description="Helical" evidence="19">
    <location>
        <begin position="96"/>
        <end position="114"/>
    </location>
</feature>
<accession>A0A7V6DQY8</accession>
<gene>
    <name evidence="20" type="ORF">ENV52_13590</name>
</gene>
<dbReference type="AlphaFoldDB" id="A0A7V6DQY8"/>
<comment type="caution">
    <text evidence="20">The sequence shown here is derived from an EMBL/GenBank/DDBJ whole genome shotgun (WGS) entry which is preliminary data.</text>
</comment>
<evidence type="ECO:0000256" key="18">
    <source>
        <dbReference type="RuleBase" id="RU003938"/>
    </source>
</evidence>
<evidence type="ECO:0000256" key="4">
    <source>
        <dbReference type="ARBA" id="ARBA00005189"/>
    </source>
</evidence>
<sequence length="286" mass="31337">MGLAKNREALSYGRTMHLKRWLTALVLIPLLILVILKGRRVGVVLAVLLVNGSAQWEFLGFFQQNVDMARKIKAIILGSLLVLSFCTVAGPQGLAAPILVLVGCLFALFLFYLMSYEHIQEPVRDLSINTLGLVYIPLLLGHLVWLRYMAEGEWWMLWLLAVICSGDTAAYYTGKTWGKKKFYPLVSPGKTWVGTFGGLAANLVVGIAVGRWLLPGQSLSCLAIVAAMLGCIGLLGDLFESMLKRQAQVKDASSLLPGHGGMLDRIDSLLFAAPALVYARLFLLNM</sequence>
<dbReference type="PANTHER" id="PTHR46382:SF1">
    <property type="entry name" value="PHOSPHATIDATE CYTIDYLYLTRANSFERASE"/>
    <property type="match status" value="1"/>
</dbReference>